<comment type="function">
    <text evidence="5">NDH-1 shuttles electrons from NADH, via FMN and iron-sulfur (Fe-S) centers, to quinones in the respiratory chain. The immediate electron acceptor for the enzyme in this species is believed to be a menaquinone. Couples the redox reaction to proton translocation (for every two electrons transferred, four hydrogen ions are translocated across the cytoplasmic membrane), and thus conserves the redox energy in a proton gradient.</text>
</comment>
<accession>A0ABW1SZ93</accession>
<proteinExistence type="inferred from homology"/>
<feature type="transmembrane region" description="Helical" evidence="5">
    <location>
        <begin position="363"/>
        <end position="383"/>
    </location>
</feature>
<comment type="subcellular location">
    <subcellularLocation>
        <location evidence="5">Cell membrane</location>
        <topology evidence="5">Multi-pass membrane protein</topology>
    </subcellularLocation>
    <subcellularLocation>
        <location evidence="1">Endomembrane system</location>
        <topology evidence="1">Multi-pass membrane protein</topology>
    </subcellularLocation>
    <subcellularLocation>
        <location evidence="6">Membrane</location>
        <topology evidence="6">Multi-pass membrane protein</topology>
    </subcellularLocation>
</comment>
<comment type="caution">
    <text evidence="8">The sequence shown here is derived from an EMBL/GenBank/DDBJ whole genome shotgun (WGS) entry which is preliminary data.</text>
</comment>
<dbReference type="HAMAP" id="MF_00445">
    <property type="entry name" value="NDH1_NuoN_1"/>
    <property type="match status" value="1"/>
</dbReference>
<keyword evidence="3 5" id="KW-1133">Transmembrane helix</keyword>
<feature type="transmembrane region" description="Helical" evidence="5">
    <location>
        <begin position="404"/>
        <end position="424"/>
    </location>
</feature>
<dbReference type="PANTHER" id="PTHR22773">
    <property type="entry name" value="NADH DEHYDROGENASE"/>
    <property type="match status" value="1"/>
</dbReference>
<organism evidence="8 9">
    <name type="scientific">Longivirga aurantiaca</name>
    <dbReference type="NCBI Taxonomy" id="1837743"/>
    <lineage>
        <taxon>Bacteria</taxon>
        <taxon>Bacillati</taxon>
        <taxon>Actinomycetota</taxon>
        <taxon>Actinomycetes</taxon>
        <taxon>Sporichthyales</taxon>
        <taxon>Sporichthyaceae</taxon>
        <taxon>Longivirga</taxon>
    </lineage>
</organism>
<feature type="transmembrane region" description="Helical" evidence="5">
    <location>
        <begin position="20"/>
        <end position="41"/>
    </location>
</feature>
<dbReference type="NCBIfam" id="TIGR01770">
    <property type="entry name" value="NDH_I_N"/>
    <property type="match status" value="1"/>
</dbReference>
<dbReference type="InterPro" id="IPR010096">
    <property type="entry name" value="NADH-Q_OxRdtase_suN/2"/>
</dbReference>
<gene>
    <name evidence="5 8" type="primary">nuoN</name>
    <name evidence="8" type="ORF">ACFQGU_04600</name>
</gene>
<feature type="transmembrane region" description="Helical" evidence="5">
    <location>
        <begin position="444"/>
        <end position="468"/>
    </location>
</feature>
<keyword evidence="9" id="KW-1185">Reference proteome</keyword>
<keyword evidence="5" id="KW-1003">Cell membrane</keyword>
<feature type="transmembrane region" description="Helical" evidence="5">
    <location>
        <begin position="87"/>
        <end position="105"/>
    </location>
</feature>
<evidence type="ECO:0000259" key="7">
    <source>
        <dbReference type="Pfam" id="PF00361"/>
    </source>
</evidence>
<keyword evidence="5" id="KW-0813">Transport</keyword>
<evidence type="ECO:0000313" key="9">
    <source>
        <dbReference type="Proteomes" id="UP001596138"/>
    </source>
</evidence>
<keyword evidence="5" id="KW-0520">NAD</keyword>
<feature type="transmembrane region" description="Helical" evidence="5">
    <location>
        <begin position="165"/>
        <end position="183"/>
    </location>
</feature>
<keyword evidence="2 5" id="KW-0812">Transmembrane</keyword>
<feature type="transmembrane region" description="Helical" evidence="5">
    <location>
        <begin position="309"/>
        <end position="328"/>
    </location>
</feature>
<feature type="transmembrane region" description="Helical" evidence="5">
    <location>
        <begin position="53"/>
        <end position="75"/>
    </location>
</feature>
<protein>
    <recommendedName>
        <fullName evidence="5">NADH-quinone oxidoreductase subunit N</fullName>
        <ecNumber evidence="5">7.1.1.-</ecNumber>
    </recommendedName>
    <alternativeName>
        <fullName evidence="5">NADH dehydrogenase I subunit N</fullName>
    </alternativeName>
    <alternativeName>
        <fullName evidence="5">NDH-1 subunit N</fullName>
    </alternativeName>
</protein>
<evidence type="ECO:0000256" key="4">
    <source>
        <dbReference type="ARBA" id="ARBA00023136"/>
    </source>
</evidence>
<evidence type="ECO:0000256" key="6">
    <source>
        <dbReference type="RuleBase" id="RU000320"/>
    </source>
</evidence>
<dbReference type="RefSeq" id="WP_386764198.1">
    <property type="nucleotide sequence ID" value="NZ_JBHSTI010000008.1"/>
</dbReference>
<feature type="domain" description="NADH:quinone oxidoreductase/Mrp antiporter transmembrane" evidence="7">
    <location>
        <begin position="159"/>
        <end position="453"/>
    </location>
</feature>
<evidence type="ECO:0000256" key="2">
    <source>
        <dbReference type="ARBA" id="ARBA00022692"/>
    </source>
</evidence>
<feature type="transmembrane region" description="Helical" evidence="5">
    <location>
        <begin position="335"/>
        <end position="357"/>
    </location>
</feature>
<dbReference type="NCBIfam" id="NF004441">
    <property type="entry name" value="PRK05777.1-4"/>
    <property type="match status" value="1"/>
</dbReference>
<evidence type="ECO:0000256" key="3">
    <source>
        <dbReference type="ARBA" id="ARBA00022989"/>
    </source>
</evidence>
<feature type="transmembrane region" description="Helical" evidence="5">
    <location>
        <begin position="279"/>
        <end position="303"/>
    </location>
</feature>
<dbReference type="EMBL" id="JBHSTI010000008">
    <property type="protein sequence ID" value="MFC6237145.1"/>
    <property type="molecule type" value="Genomic_DNA"/>
</dbReference>
<comment type="similarity">
    <text evidence="5">Belongs to the complex I subunit 2 family.</text>
</comment>
<feature type="transmembrane region" description="Helical" evidence="5">
    <location>
        <begin position="480"/>
        <end position="503"/>
    </location>
</feature>
<dbReference type="InterPro" id="IPR001750">
    <property type="entry name" value="ND/Mrp_TM"/>
</dbReference>
<dbReference type="Proteomes" id="UP001596138">
    <property type="component" value="Unassembled WGS sequence"/>
</dbReference>
<feature type="transmembrane region" description="Helical" evidence="5">
    <location>
        <begin position="195"/>
        <end position="219"/>
    </location>
</feature>
<evidence type="ECO:0000256" key="1">
    <source>
        <dbReference type="ARBA" id="ARBA00004127"/>
    </source>
</evidence>
<dbReference type="EC" id="7.1.1.-" evidence="5"/>
<name>A0ABW1SZ93_9ACTN</name>
<feature type="transmembrane region" description="Helical" evidence="5">
    <location>
        <begin position="142"/>
        <end position="159"/>
    </location>
</feature>
<comment type="catalytic activity">
    <reaction evidence="5">
        <text>a quinone + NADH + 5 H(+)(in) = a quinol + NAD(+) + 4 H(+)(out)</text>
        <dbReference type="Rhea" id="RHEA:57888"/>
        <dbReference type="ChEBI" id="CHEBI:15378"/>
        <dbReference type="ChEBI" id="CHEBI:24646"/>
        <dbReference type="ChEBI" id="CHEBI:57540"/>
        <dbReference type="ChEBI" id="CHEBI:57945"/>
        <dbReference type="ChEBI" id="CHEBI:132124"/>
    </reaction>
</comment>
<evidence type="ECO:0000256" key="5">
    <source>
        <dbReference type="HAMAP-Rule" id="MF_00445"/>
    </source>
</evidence>
<feature type="transmembrane region" description="Helical" evidence="5">
    <location>
        <begin position="239"/>
        <end position="258"/>
    </location>
</feature>
<sequence>MSAILAATGSFEVPTIEYAALAPILMVLGGAVVSVLLEAFLPQRLRRPVQLTLTFATLVAAFVFVVLARGTRAIVAEGSVAVDGPTLFMQGSILVLAFIAALVMAERQVDPAGDAFAPRASALPGSEEEQEFTRLGWFQTEVWPLFLFSVGGMLLFPASTDLLTMFVALEVLSLPLYVLAGLARRRRLLSQEASLKYFVLGAFSSAFFLYGTALLYGFAGTVELRGIANALTASAGQSGLVIAGTALLMVGLLFKIGAAPFHQWTPDVYQGSPTSITGFMAACTKVAAFGALLRVMYVALGGIRWDWRPVMYVIAALTMIVGTIFALTQTDIKRMLAYSSVAQAGFMLVGVLATSAAGLAGTMVYLLAYGVATVGAFAIITLVRDATGEATHLSSWAGLGKKSPLVASAFALFLLAFAGIPLTSGFTGKFAVFTAGIAGGATPVVIVGVVASAVAAFFYIRVIVLMFFNEPPADGGASVVIPSSFTTFAITITVAITLVIGVLPQIVLQLVDQAGVFVR</sequence>
<keyword evidence="4 5" id="KW-0472">Membrane</keyword>
<dbReference type="Pfam" id="PF00361">
    <property type="entry name" value="Proton_antipo_M"/>
    <property type="match status" value="1"/>
</dbReference>
<comment type="subunit">
    <text evidence="5">NDH-1 is composed of 14 different subunits. Subunits NuoA, H, J, K, L, M, N constitute the membrane sector of the complex.</text>
</comment>
<keyword evidence="5" id="KW-1278">Translocase</keyword>
<reference evidence="9" key="1">
    <citation type="journal article" date="2019" name="Int. J. Syst. Evol. Microbiol.">
        <title>The Global Catalogue of Microorganisms (GCM) 10K type strain sequencing project: providing services to taxonomists for standard genome sequencing and annotation.</title>
        <authorList>
            <consortium name="The Broad Institute Genomics Platform"/>
            <consortium name="The Broad Institute Genome Sequencing Center for Infectious Disease"/>
            <person name="Wu L."/>
            <person name="Ma J."/>
        </authorList>
    </citation>
    <scope>NUCLEOTIDE SEQUENCE [LARGE SCALE GENOMIC DNA]</scope>
    <source>
        <strain evidence="9">CGMCC 4.7317</strain>
    </source>
</reference>
<keyword evidence="5" id="KW-0874">Quinone</keyword>
<evidence type="ECO:0000313" key="8">
    <source>
        <dbReference type="EMBL" id="MFC6237145.1"/>
    </source>
</evidence>